<evidence type="ECO:0000313" key="2">
    <source>
        <dbReference type="EMBL" id="MBS6623400.1"/>
    </source>
</evidence>
<dbReference type="AlphaFoldDB" id="A0A9E1M088"/>
<dbReference type="Pfam" id="PF05598">
    <property type="entry name" value="DUF772"/>
    <property type="match status" value="1"/>
</dbReference>
<evidence type="ECO:0000259" key="1">
    <source>
        <dbReference type="Pfam" id="PF05598"/>
    </source>
</evidence>
<name>A0A9E1M088_9FIRM</name>
<sequence length="182" mass="20329">MNAMDRLTDDVINELIQLCLPHYHIKAGETVQQGRPYTRLETMVRVHLLQVSLNLSDPEMESYLASDMVARSFCRVSSTRLFISDSTILRFRHFIEQYGLAQKFFERTVNLAVEAGACSFEMVAADGTFIEAPSSIKNKAHVRDPEMASGKKANTWHFGMKEHIAASSESGIIYGTVAAPAK</sequence>
<dbReference type="Proteomes" id="UP000811365">
    <property type="component" value="Unassembled WGS sequence"/>
</dbReference>
<proteinExistence type="predicted"/>
<protein>
    <submittedName>
        <fullName evidence="2">Transposase</fullName>
    </submittedName>
</protein>
<dbReference type="InterPro" id="IPR008490">
    <property type="entry name" value="Transposase_InsH_N"/>
</dbReference>
<dbReference type="PANTHER" id="PTHR35604">
    <property type="entry name" value="TRANSPOSASE INSH FOR INSERTION SEQUENCE ELEMENT IS5A-RELATED"/>
    <property type="match status" value="1"/>
</dbReference>
<evidence type="ECO:0000313" key="3">
    <source>
        <dbReference type="Proteomes" id="UP000811365"/>
    </source>
</evidence>
<comment type="caution">
    <text evidence="2">The sequence shown here is derived from an EMBL/GenBank/DDBJ whole genome shotgun (WGS) entry which is preliminary data.</text>
</comment>
<feature type="domain" description="Transposase InsH N-terminal" evidence="1">
    <location>
        <begin position="9"/>
        <end position="93"/>
    </location>
</feature>
<dbReference type="EMBL" id="JAGZYH010000123">
    <property type="protein sequence ID" value="MBS6623400.1"/>
    <property type="molecule type" value="Genomic_DNA"/>
</dbReference>
<organism evidence="2 3">
    <name type="scientific">Faecalibacterium prausnitzii</name>
    <dbReference type="NCBI Taxonomy" id="853"/>
    <lineage>
        <taxon>Bacteria</taxon>
        <taxon>Bacillati</taxon>
        <taxon>Bacillota</taxon>
        <taxon>Clostridia</taxon>
        <taxon>Eubacteriales</taxon>
        <taxon>Oscillospiraceae</taxon>
        <taxon>Faecalibacterium</taxon>
    </lineage>
</organism>
<reference evidence="2" key="1">
    <citation type="submission" date="2021-02" db="EMBL/GenBank/DDBJ databases">
        <title>Infant gut strain persistence is associated with maternal origin, phylogeny, and functional potential including surface adhesion and iron acquisition.</title>
        <authorList>
            <person name="Lou Y.C."/>
        </authorList>
    </citation>
    <scope>NUCLEOTIDE SEQUENCE</scope>
    <source>
        <strain evidence="2">L2_039_000G1_dasL2_039_000G1_maxbin2.maxbin.077</strain>
    </source>
</reference>
<gene>
    <name evidence="2" type="ORF">KH315_14930</name>
</gene>
<dbReference type="PANTHER" id="PTHR35604:SF2">
    <property type="entry name" value="TRANSPOSASE INSH FOR INSERTION SEQUENCE ELEMENT IS5A-RELATED"/>
    <property type="match status" value="1"/>
</dbReference>
<accession>A0A9E1M088</accession>